<protein>
    <submittedName>
        <fullName evidence="1">Uncharacterized protein</fullName>
    </submittedName>
</protein>
<proteinExistence type="predicted"/>
<keyword evidence="2" id="KW-1185">Reference proteome</keyword>
<evidence type="ECO:0000313" key="2">
    <source>
        <dbReference type="Proteomes" id="UP000326396"/>
    </source>
</evidence>
<sequence>MLPESRNEDKTKIWPPWIRANLNTAVRRSGSDYDGWSDLNHGNDYYVKKSCTGMSYQLRLVVIESCERTGLPTAVVSVIESCERTGMSTVGRQCHRVL</sequence>
<evidence type="ECO:0000313" key="1">
    <source>
        <dbReference type="EMBL" id="KAD1410643.1"/>
    </source>
</evidence>
<name>A0A5N6LIR2_9ASTR</name>
<dbReference type="AlphaFoldDB" id="A0A5N6LIR2"/>
<accession>A0A5N6LIR2</accession>
<comment type="caution">
    <text evidence="1">The sequence shown here is derived from an EMBL/GenBank/DDBJ whole genome shotgun (WGS) entry which is preliminary data.</text>
</comment>
<dbReference type="Proteomes" id="UP000326396">
    <property type="component" value="Unassembled WGS sequence"/>
</dbReference>
<organism evidence="1 2">
    <name type="scientific">Mikania micrantha</name>
    <name type="common">bitter vine</name>
    <dbReference type="NCBI Taxonomy" id="192012"/>
    <lineage>
        <taxon>Eukaryota</taxon>
        <taxon>Viridiplantae</taxon>
        <taxon>Streptophyta</taxon>
        <taxon>Embryophyta</taxon>
        <taxon>Tracheophyta</taxon>
        <taxon>Spermatophyta</taxon>
        <taxon>Magnoliopsida</taxon>
        <taxon>eudicotyledons</taxon>
        <taxon>Gunneridae</taxon>
        <taxon>Pentapetalae</taxon>
        <taxon>asterids</taxon>
        <taxon>campanulids</taxon>
        <taxon>Asterales</taxon>
        <taxon>Asteraceae</taxon>
        <taxon>Asteroideae</taxon>
        <taxon>Heliantheae alliance</taxon>
        <taxon>Eupatorieae</taxon>
        <taxon>Mikania</taxon>
    </lineage>
</organism>
<reference evidence="1 2" key="1">
    <citation type="submission" date="2019-05" db="EMBL/GenBank/DDBJ databases">
        <title>Mikania micrantha, genome provides insights into the molecular mechanism of rapid growth.</title>
        <authorList>
            <person name="Liu B."/>
        </authorList>
    </citation>
    <scope>NUCLEOTIDE SEQUENCE [LARGE SCALE GENOMIC DNA]</scope>
    <source>
        <strain evidence="1">NLD-2019</strain>
        <tissue evidence="1">Leaf</tissue>
    </source>
</reference>
<dbReference type="EMBL" id="SZYD01000791">
    <property type="protein sequence ID" value="KAD1410643.1"/>
    <property type="molecule type" value="Genomic_DNA"/>
</dbReference>
<gene>
    <name evidence="1" type="ORF">E3N88_42861</name>
</gene>